<dbReference type="OrthoDB" id="9802417at2"/>
<dbReference type="Proteomes" id="UP000255279">
    <property type="component" value="Unassembled WGS sequence"/>
</dbReference>
<dbReference type="Proteomes" id="UP000190435">
    <property type="component" value="Unassembled WGS sequence"/>
</dbReference>
<reference evidence="1 3" key="1">
    <citation type="submission" date="2017-02" db="EMBL/GenBank/DDBJ databases">
        <title>Draft genome sequence of Moraxella caviae CCUG 355 type strain.</title>
        <authorList>
            <person name="Engstrom-Jakobsson H."/>
            <person name="Salva-Serra F."/>
            <person name="Thorell K."/>
            <person name="Gonzales-Siles L."/>
            <person name="Karlsson R."/>
            <person name="Boulund F."/>
            <person name="Engstrand L."/>
            <person name="Moore E."/>
        </authorList>
    </citation>
    <scope>NUCLEOTIDE SEQUENCE [LARGE SCALE GENOMIC DNA]</scope>
    <source>
        <strain evidence="1 3">CCUG 355</strain>
    </source>
</reference>
<dbReference type="InterPro" id="IPR038573">
    <property type="entry name" value="BrnT_sf"/>
</dbReference>
<evidence type="ECO:0000313" key="2">
    <source>
        <dbReference type="EMBL" id="STZ10212.1"/>
    </source>
</evidence>
<dbReference type="EMBL" id="UGQE01000001">
    <property type="protein sequence ID" value="STZ10212.1"/>
    <property type="molecule type" value="Genomic_DNA"/>
</dbReference>
<protein>
    <submittedName>
        <fullName evidence="2">Protein of uncharacterized function (DUF497)</fullName>
    </submittedName>
</protein>
<gene>
    <name evidence="1" type="ORF">B0181_07575</name>
    <name evidence="2" type="ORF">NCTC10293_00542</name>
</gene>
<dbReference type="EMBL" id="MUXU01000045">
    <property type="protein sequence ID" value="OOR88851.1"/>
    <property type="molecule type" value="Genomic_DNA"/>
</dbReference>
<dbReference type="AlphaFoldDB" id="A0A1T0A0X0"/>
<dbReference type="Pfam" id="PF04365">
    <property type="entry name" value="BrnT_toxin"/>
    <property type="match status" value="1"/>
</dbReference>
<dbReference type="InterPro" id="IPR007460">
    <property type="entry name" value="BrnT_toxin"/>
</dbReference>
<evidence type="ECO:0000313" key="4">
    <source>
        <dbReference type="Proteomes" id="UP000255279"/>
    </source>
</evidence>
<accession>A0A1T0A0X0</accession>
<keyword evidence="3" id="KW-1185">Reference proteome</keyword>
<proteinExistence type="predicted"/>
<sequence>MPTTRYELNGLIFEWDDDKADKVQKSHKIQFVEVCTVFFDENELTYEDVRFDYDEQRFITIGLSNRARLLVVGWTLRENIRLITAIKAERKHEQIYQRKR</sequence>
<reference evidence="2 4" key="2">
    <citation type="submission" date="2018-06" db="EMBL/GenBank/DDBJ databases">
        <authorList>
            <consortium name="Pathogen Informatics"/>
            <person name="Doyle S."/>
        </authorList>
    </citation>
    <scope>NUCLEOTIDE SEQUENCE [LARGE SCALE GENOMIC DNA]</scope>
    <source>
        <strain evidence="2 4">NCTC10293</strain>
    </source>
</reference>
<evidence type="ECO:0000313" key="1">
    <source>
        <dbReference type="EMBL" id="OOR88851.1"/>
    </source>
</evidence>
<name>A0A1T0A0X0_9GAMM</name>
<dbReference type="RefSeq" id="WP_078276909.1">
    <property type="nucleotide sequence ID" value="NZ_CAACXO010000041.1"/>
</dbReference>
<dbReference type="STRING" id="34060.B0181_07575"/>
<organism evidence="1 3">
    <name type="scientific">Moraxella caviae</name>
    <dbReference type="NCBI Taxonomy" id="34060"/>
    <lineage>
        <taxon>Bacteria</taxon>
        <taxon>Pseudomonadati</taxon>
        <taxon>Pseudomonadota</taxon>
        <taxon>Gammaproteobacteria</taxon>
        <taxon>Moraxellales</taxon>
        <taxon>Moraxellaceae</taxon>
        <taxon>Moraxella</taxon>
    </lineage>
</organism>
<dbReference type="Gene3D" id="3.10.450.530">
    <property type="entry name" value="Ribonuclease toxin, BrnT, of type II toxin-antitoxin system"/>
    <property type="match status" value="1"/>
</dbReference>
<evidence type="ECO:0000313" key="3">
    <source>
        <dbReference type="Proteomes" id="UP000190435"/>
    </source>
</evidence>